<name>A0A291DD26_9MICC</name>
<sequence>MKENNNTPAPQESSTGNNPSEPKKNPKISRRALLLGSAVVGTAAASGLYVAGSNWKASLNERIAQEDTAWERNQALAAAEPATIIAEESYKNTAAGLSGPLVYTAYRKDGVYVPATRESPAQNVPYPVIREKMNTYDISGMYLFFAYYNAAKNYGYLTGDLEPLAKIVDPEKVIFSNVYEFITNNQGWIVSDQEIESYMVETHGYGSREIQGRKIYKLQTELSIYGDAYFVYRDTGEVKYFRDMFHTDRHPTIDFYGEFLDGRWVSVDENLQGDLLLPKGVSVAGYTK</sequence>
<dbReference type="AlphaFoldDB" id="A0A291DD26"/>
<accession>A0A291DD26</accession>
<gene>
    <name evidence="4" type="ORF">CO690_01360</name>
</gene>
<dbReference type="PROSITE" id="PS51318">
    <property type="entry name" value="TAT"/>
    <property type="match status" value="1"/>
</dbReference>
<dbReference type="InterPro" id="IPR046281">
    <property type="entry name" value="DUF6318"/>
</dbReference>
<keyword evidence="2" id="KW-1133">Transmembrane helix</keyword>
<evidence type="ECO:0000256" key="2">
    <source>
        <dbReference type="SAM" id="Phobius"/>
    </source>
</evidence>
<protein>
    <recommendedName>
        <fullName evidence="3">DUF6318 domain-containing protein</fullName>
    </recommendedName>
</protein>
<proteinExistence type="predicted"/>
<keyword evidence="2" id="KW-0472">Membrane</keyword>
<reference evidence="5" key="1">
    <citation type="submission" date="2017-09" db="EMBL/GenBank/DDBJ databases">
        <title>FDA dAtabase for Regulatory Grade micrObial Sequences (FDA-ARGOS): Supporting development and validation of Infectious Disease Dx tests.</title>
        <authorList>
            <person name="Minogue T."/>
            <person name="Wolcott M."/>
            <person name="Wasieloski L."/>
            <person name="Aguilar W."/>
            <person name="Moore D."/>
            <person name="Tallon L."/>
            <person name="Sadzewicz L."/>
            <person name="Ott S."/>
            <person name="Zhao X."/>
            <person name="Nagaraj S."/>
            <person name="Vavikolanu K."/>
            <person name="Aluvathingal J."/>
            <person name="Nadendla S."/>
            <person name="Sichtig H."/>
        </authorList>
    </citation>
    <scope>NUCLEOTIDE SEQUENCE [LARGE SCALE GENOMIC DNA]</scope>
    <source>
        <strain evidence="5">FDAARGOS_369</strain>
    </source>
</reference>
<dbReference type="EMBL" id="CP023510">
    <property type="protein sequence ID" value="ATF62396.1"/>
    <property type="molecule type" value="Genomic_DNA"/>
</dbReference>
<evidence type="ECO:0000256" key="1">
    <source>
        <dbReference type="SAM" id="MobiDB-lite"/>
    </source>
</evidence>
<feature type="domain" description="DUF6318" evidence="3">
    <location>
        <begin position="110"/>
        <end position="268"/>
    </location>
</feature>
<evidence type="ECO:0000313" key="4">
    <source>
        <dbReference type="EMBL" id="ATF62396.1"/>
    </source>
</evidence>
<dbReference type="Proteomes" id="UP000218628">
    <property type="component" value="Chromosome"/>
</dbReference>
<feature type="transmembrane region" description="Helical" evidence="2">
    <location>
        <begin position="32"/>
        <end position="52"/>
    </location>
</feature>
<feature type="region of interest" description="Disordered" evidence="1">
    <location>
        <begin position="1"/>
        <end position="26"/>
    </location>
</feature>
<keyword evidence="2" id="KW-0812">Transmembrane</keyword>
<dbReference type="InterPro" id="IPR006311">
    <property type="entry name" value="TAT_signal"/>
</dbReference>
<feature type="compositionally biased region" description="Polar residues" evidence="1">
    <location>
        <begin position="1"/>
        <end position="20"/>
    </location>
</feature>
<dbReference type="Pfam" id="PF19843">
    <property type="entry name" value="DUF6318"/>
    <property type="match status" value="1"/>
</dbReference>
<organism evidence="4 5">
    <name type="scientific">Rothia mucilaginosa</name>
    <dbReference type="NCBI Taxonomy" id="43675"/>
    <lineage>
        <taxon>Bacteria</taxon>
        <taxon>Bacillati</taxon>
        <taxon>Actinomycetota</taxon>
        <taxon>Actinomycetes</taxon>
        <taxon>Micrococcales</taxon>
        <taxon>Micrococcaceae</taxon>
        <taxon>Rothia</taxon>
    </lineage>
</organism>
<evidence type="ECO:0000259" key="3">
    <source>
        <dbReference type="Pfam" id="PF19843"/>
    </source>
</evidence>
<evidence type="ECO:0000313" key="5">
    <source>
        <dbReference type="Proteomes" id="UP000218628"/>
    </source>
</evidence>
<dbReference type="RefSeq" id="WP_070600190.1">
    <property type="nucleotide sequence ID" value="NZ_CP023510.1"/>
</dbReference>